<dbReference type="RefSeq" id="WP_109524477.1">
    <property type="nucleotide sequence ID" value="NZ_JBEXKW010000034.1"/>
</dbReference>
<dbReference type="Pfam" id="PF07729">
    <property type="entry name" value="FCD"/>
    <property type="match status" value="1"/>
</dbReference>
<dbReference type="Gene3D" id="1.20.120.530">
    <property type="entry name" value="GntR ligand-binding domain-like"/>
    <property type="match status" value="1"/>
</dbReference>
<proteinExistence type="predicted"/>
<keyword evidence="3" id="KW-0804">Transcription</keyword>
<name>A0ABV3FVM8_9NOCA</name>
<dbReference type="SMART" id="SM00345">
    <property type="entry name" value="HTH_GNTR"/>
    <property type="match status" value="1"/>
</dbReference>
<accession>A0ABV3FVM8</accession>
<dbReference type="InterPro" id="IPR011711">
    <property type="entry name" value="GntR_C"/>
</dbReference>
<dbReference type="InterPro" id="IPR000524">
    <property type="entry name" value="Tscrpt_reg_HTH_GntR"/>
</dbReference>
<keyword evidence="1" id="KW-0805">Transcription regulation</keyword>
<dbReference type="InterPro" id="IPR036390">
    <property type="entry name" value="WH_DNA-bd_sf"/>
</dbReference>
<dbReference type="EMBL" id="JBFAKC010000007">
    <property type="protein sequence ID" value="MEV0709453.1"/>
    <property type="molecule type" value="Genomic_DNA"/>
</dbReference>
<dbReference type="PROSITE" id="PS50949">
    <property type="entry name" value="HTH_GNTR"/>
    <property type="match status" value="1"/>
</dbReference>
<dbReference type="PRINTS" id="PR00035">
    <property type="entry name" value="HTHGNTR"/>
</dbReference>
<feature type="domain" description="HTH gntR-type" evidence="4">
    <location>
        <begin position="12"/>
        <end position="79"/>
    </location>
</feature>
<evidence type="ECO:0000313" key="5">
    <source>
        <dbReference type="EMBL" id="MEV0709453.1"/>
    </source>
</evidence>
<dbReference type="PANTHER" id="PTHR43537:SF45">
    <property type="entry name" value="GNTR FAMILY REGULATORY PROTEIN"/>
    <property type="match status" value="1"/>
</dbReference>
<dbReference type="Proteomes" id="UP001551695">
    <property type="component" value="Unassembled WGS sequence"/>
</dbReference>
<dbReference type="SUPFAM" id="SSF46785">
    <property type="entry name" value="Winged helix' DNA-binding domain"/>
    <property type="match status" value="1"/>
</dbReference>
<dbReference type="PANTHER" id="PTHR43537">
    <property type="entry name" value="TRANSCRIPTIONAL REGULATOR, GNTR FAMILY"/>
    <property type="match status" value="1"/>
</dbReference>
<protein>
    <submittedName>
        <fullName evidence="5">GntR family transcriptional regulator</fullName>
    </submittedName>
</protein>
<gene>
    <name evidence="5" type="ORF">AB0I48_17980</name>
</gene>
<keyword evidence="6" id="KW-1185">Reference proteome</keyword>
<dbReference type="SMART" id="SM00895">
    <property type="entry name" value="FCD"/>
    <property type="match status" value="1"/>
</dbReference>
<comment type="caution">
    <text evidence="5">The sequence shown here is derived from an EMBL/GenBank/DDBJ whole genome shotgun (WGS) entry which is preliminary data.</text>
</comment>
<keyword evidence="2" id="KW-0238">DNA-binding</keyword>
<dbReference type="SUPFAM" id="SSF48008">
    <property type="entry name" value="GntR ligand-binding domain-like"/>
    <property type="match status" value="1"/>
</dbReference>
<evidence type="ECO:0000256" key="2">
    <source>
        <dbReference type="ARBA" id="ARBA00023125"/>
    </source>
</evidence>
<dbReference type="InterPro" id="IPR008920">
    <property type="entry name" value="TF_FadR/GntR_C"/>
</dbReference>
<reference evidence="5 6" key="1">
    <citation type="submission" date="2024-06" db="EMBL/GenBank/DDBJ databases">
        <title>The Natural Products Discovery Center: Release of the First 8490 Sequenced Strains for Exploring Actinobacteria Biosynthetic Diversity.</title>
        <authorList>
            <person name="Kalkreuter E."/>
            <person name="Kautsar S.A."/>
            <person name="Yang D."/>
            <person name="Bader C.D."/>
            <person name="Teijaro C.N."/>
            <person name="Fluegel L."/>
            <person name="Davis C.M."/>
            <person name="Simpson J.R."/>
            <person name="Lauterbach L."/>
            <person name="Steele A.D."/>
            <person name="Gui C."/>
            <person name="Meng S."/>
            <person name="Li G."/>
            <person name="Viehrig K."/>
            <person name="Ye F."/>
            <person name="Su P."/>
            <person name="Kiefer A.F."/>
            <person name="Nichols A."/>
            <person name="Cepeda A.J."/>
            <person name="Yan W."/>
            <person name="Fan B."/>
            <person name="Jiang Y."/>
            <person name="Adhikari A."/>
            <person name="Zheng C.-J."/>
            <person name="Schuster L."/>
            <person name="Cowan T.M."/>
            <person name="Smanski M.J."/>
            <person name="Chevrette M.G."/>
            <person name="De Carvalho L.P.S."/>
            <person name="Shen B."/>
        </authorList>
    </citation>
    <scope>NUCLEOTIDE SEQUENCE [LARGE SCALE GENOMIC DNA]</scope>
    <source>
        <strain evidence="5 6">NPDC050403</strain>
    </source>
</reference>
<dbReference type="Pfam" id="PF00392">
    <property type="entry name" value="GntR"/>
    <property type="match status" value="1"/>
</dbReference>
<evidence type="ECO:0000256" key="3">
    <source>
        <dbReference type="ARBA" id="ARBA00023163"/>
    </source>
</evidence>
<dbReference type="InterPro" id="IPR036388">
    <property type="entry name" value="WH-like_DNA-bd_sf"/>
</dbReference>
<organism evidence="5 6">
    <name type="scientific">Nocardia aurea</name>
    <dbReference type="NCBI Taxonomy" id="2144174"/>
    <lineage>
        <taxon>Bacteria</taxon>
        <taxon>Bacillati</taxon>
        <taxon>Actinomycetota</taxon>
        <taxon>Actinomycetes</taxon>
        <taxon>Mycobacteriales</taxon>
        <taxon>Nocardiaceae</taxon>
        <taxon>Nocardia</taxon>
    </lineage>
</organism>
<dbReference type="Gene3D" id="1.10.10.10">
    <property type="entry name" value="Winged helix-like DNA-binding domain superfamily/Winged helix DNA-binding domain"/>
    <property type="match status" value="1"/>
</dbReference>
<evidence type="ECO:0000313" key="6">
    <source>
        <dbReference type="Proteomes" id="UP001551695"/>
    </source>
</evidence>
<dbReference type="CDD" id="cd07377">
    <property type="entry name" value="WHTH_GntR"/>
    <property type="match status" value="1"/>
</dbReference>
<evidence type="ECO:0000256" key="1">
    <source>
        <dbReference type="ARBA" id="ARBA00023015"/>
    </source>
</evidence>
<sequence length="222" mass="24872">MTPRTHVTVLPPSLVEMATRHVRSAVLSGALEPGERIIEETLCARLGISRAPVREALRLLAQEGLVEHLPRRGFRVLVWSATDILQLFELRRVLERHAIESALPLPAHGDPFGAVRTALDEMRAADVSDDTLERDNAHRRFHLEVVALAGNHQLNLAYAPVLLKLQLPMARNLREEARVASRRNGIRRHAELLESLESNDPDIACAALRRHGELTYLNLDIC</sequence>
<evidence type="ECO:0000259" key="4">
    <source>
        <dbReference type="PROSITE" id="PS50949"/>
    </source>
</evidence>